<keyword evidence="3" id="KW-1185">Reference proteome</keyword>
<accession>A0A4Z2FB66</accession>
<dbReference type="EMBL" id="SRLO01001368">
    <property type="protein sequence ID" value="TNN38486.1"/>
    <property type="molecule type" value="Genomic_DNA"/>
</dbReference>
<feature type="compositionally biased region" description="Basic and acidic residues" evidence="1">
    <location>
        <begin position="61"/>
        <end position="72"/>
    </location>
</feature>
<evidence type="ECO:0000313" key="3">
    <source>
        <dbReference type="Proteomes" id="UP000314294"/>
    </source>
</evidence>
<feature type="compositionally biased region" description="Basic and acidic residues" evidence="1">
    <location>
        <begin position="42"/>
        <end position="51"/>
    </location>
</feature>
<dbReference type="Proteomes" id="UP000314294">
    <property type="component" value="Unassembled WGS sequence"/>
</dbReference>
<evidence type="ECO:0000256" key="1">
    <source>
        <dbReference type="SAM" id="MobiDB-lite"/>
    </source>
</evidence>
<reference evidence="2 3" key="1">
    <citation type="submission" date="2019-03" db="EMBL/GenBank/DDBJ databases">
        <title>First draft genome of Liparis tanakae, snailfish: a comprehensive survey of snailfish specific genes.</title>
        <authorList>
            <person name="Kim W."/>
            <person name="Song I."/>
            <person name="Jeong J.-H."/>
            <person name="Kim D."/>
            <person name="Kim S."/>
            <person name="Ryu S."/>
            <person name="Song J.Y."/>
            <person name="Lee S.K."/>
        </authorList>
    </citation>
    <scope>NUCLEOTIDE SEQUENCE [LARGE SCALE GENOMIC DNA]</scope>
    <source>
        <tissue evidence="2">Muscle</tissue>
    </source>
</reference>
<comment type="caution">
    <text evidence="2">The sequence shown here is derived from an EMBL/GenBank/DDBJ whole genome shotgun (WGS) entry which is preliminary data.</text>
</comment>
<sequence length="89" mass="10278">MVRGTPFLSVIVTRRSRRARPEWRAQSAELDDFQRLGDELELRPERSDHRVASHPQTGRAQGREDEGERDLCDITPVKKNRGRGRSNDP</sequence>
<evidence type="ECO:0000313" key="2">
    <source>
        <dbReference type="EMBL" id="TNN38486.1"/>
    </source>
</evidence>
<protein>
    <submittedName>
        <fullName evidence="2">Uncharacterized protein</fullName>
    </submittedName>
</protein>
<gene>
    <name evidence="2" type="ORF">EYF80_051354</name>
</gene>
<feature type="compositionally biased region" description="Basic residues" evidence="1">
    <location>
        <begin position="78"/>
        <end position="89"/>
    </location>
</feature>
<dbReference type="AlphaFoldDB" id="A0A4Z2FB66"/>
<name>A0A4Z2FB66_9TELE</name>
<proteinExistence type="predicted"/>
<feature type="region of interest" description="Disordered" evidence="1">
    <location>
        <begin position="42"/>
        <end position="89"/>
    </location>
</feature>
<organism evidence="2 3">
    <name type="scientific">Liparis tanakae</name>
    <name type="common">Tanaka's snailfish</name>
    <dbReference type="NCBI Taxonomy" id="230148"/>
    <lineage>
        <taxon>Eukaryota</taxon>
        <taxon>Metazoa</taxon>
        <taxon>Chordata</taxon>
        <taxon>Craniata</taxon>
        <taxon>Vertebrata</taxon>
        <taxon>Euteleostomi</taxon>
        <taxon>Actinopterygii</taxon>
        <taxon>Neopterygii</taxon>
        <taxon>Teleostei</taxon>
        <taxon>Neoteleostei</taxon>
        <taxon>Acanthomorphata</taxon>
        <taxon>Eupercaria</taxon>
        <taxon>Perciformes</taxon>
        <taxon>Cottioidei</taxon>
        <taxon>Cottales</taxon>
        <taxon>Liparidae</taxon>
        <taxon>Liparis</taxon>
    </lineage>
</organism>